<feature type="domain" description="Acyltransferase 3" evidence="2">
    <location>
        <begin position="2"/>
        <end position="337"/>
    </location>
</feature>
<feature type="transmembrane region" description="Helical" evidence="1">
    <location>
        <begin position="122"/>
        <end position="142"/>
    </location>
</feature>
<feature type="transmembrane region" description="Helical" evidence="1">
    <location>
        <begin position="317"/>
        <end position="337"/>
    </location>
</feature>
<dbReference type="EMBL" id="MU864026">
    <property type="protein sequence ID" value="KAK4195079.1"/>
    <property type="molecule type" value="Genomic_DNA"/>
</dbReference>
<dbReference type="PANTHER" id="PTHR23028">
    <property type="entry name" value="ACETYLTRANSFERASE"/>
    <property type="match status" value="1"/>
</dbReference>
<evidence type="ECO:0000313" key="4">
    <source>
        <dbReference type="Proteomes" id="UP001303160"/>
    </source>
</evidence>
<dbReference type="PANTHER" id="PTHR23028:SF134">
    <property type="entry name" value="PUTATIVE (AFU_ORTHOLOGUE AFUA_4G08520)-RELATED"/>
    <property type="match status" value="1"/>
</dbReference>
<dbReference type="Proteomes" id="UP001303160">
    <property type="component" value="Unassembled WGS sequence"/>
</dbReference>
<organism evidence="3 4">
    <name type="scientific">Triangularia verruculosa</name>
    <dbReference type="NCBI Taxonomy" id="2587418"/>
    <lineage>
        <taxon>Eukaryota</taxon>
        <taxon>Fungi</taxon>
        <taxon>Dikarya</taxon>
        <taxon>Ascomycota</taxon>
        <taxon>Pezizomycotina</taxon>
        <taxon>Sordariomycetes</taxon>
        <taxon>Sordariomycetidae</taxon>
        <taxon>Sordariales</taxon>
        <taxon>Podosporaceae</taxon>
        <taxon>Triangularia</taxon>
    </lineage>
</organism>
<proteinExistence type="predicted"/>
<accession>A0AAN6X6P8</accession>
<dbReference type="Pfam" id="PF01757">
    <property type="entry name" value="Acyl_transf_3"/>
    <property type="match status" value="1"/>
</dbReference>
<keyword evidence="4" id="KW-1185">Reference proteome</keyword>
<dbReference type="AlphaFoldDB" id="A0AAN6X6P8"/>
<keyword evidence="3" id="KW-0808">Transferase</keyword>
<evidence type="ECO:0000313" key="3">
    <source>
        <dbReference type="EMBL" id="KAK4195079.1"/>
    </source>
</evidence>
<reference evidence="3" key="2">
    <citation type="submission" date="2023-05" db="EMBL/GenBank/DDBJ databases">
        <authorList>
            <consortium name="Lawrence Berkeley National Laboratory"/>
            <person name="Steindorff A."/>
            <person name="Hensen N."/>
            <person name="Bonometti L."/>
            <person name="Westerberg I."/>
            <person name="Brannstrom I.O."/>
            <person name="Guillou S."/>
            <person name="Cros-Aarteil S."/>
            <person name="Calhoun S."/>
            <person name="Haridas S."/>
            <person name="Kuo A."/>
            <person name="Mondo S."/>
            <person name="Pangilinan J."/>
            <person name="Riley R."/>
            <person name="Labutti K."/>
            <person name="Andreopoulos B."/>
            <person name="Lipzen A."/>
            <person name="Chen C."/>
            <person name="Yanf M."/>
            <person name="Daum C."/>
            <person name="Ng V."/>
            <person name="Clum A."/>
            <person name="Ohm R."/>
            <person name="Martin F."/>
            <person name="Silar P."/>
            <person name="Natvig D."/>
            <person name="Lalanne C."/>
            <person name="Gautier V."/>
            <person name="Ament-Velasquez S.L."/>
            <person name="Kruys A."/>
            <person name="Hutchinson M.I."/>
            <person name="Powell A.J."/>
            <person name="Barry K."/>
            <person name="Miller A.N."/>
            <person name="Grigoriev I.V."/>
            <person name="Debuchy R."/>
            <person name="Gladieux P."/>
            <person name="Thoren M.H."/>
            <person name="Johannesson H."/>
        </authorList>
    </citation>
    <scope>NUCLEOTIDE SEQUENCE</scope>
    <source>
        <strain evidence="3">CBS 315.58</strain>
    </source>
</reference>
<feature type="transmembrane region" description="Helical" evidence="1">
    <location>
        <begin position="154"/>
        <end position="177"/>
    </location>
</feature>
<keyword evidence="1" id="KW-1133">Transmembrane helix</keyword>
<evidence type="ECO:0000259" key="2">
    <source>
        <dbReference type="Pfam" id="PF01757"/>
    </source>
</evidence>
<feature type="transmembrane region" description="Helical" evidence="1">
    <location>
        <begin position="278"/>
        <end position="297"/>
    </location>
</feature>
<name>A0AAN6X6P8_9PEZI</name>
<evidence type="ECO:0000256" key="1">
    <source>
        <dbReference type="SAM" id="Phobius"/>
    </source>
</evidence>
<dbReference type="InterPro" id="IPR050879">
    <property type="entry name" value="Acyltransferase_3"/>
</dbReference>
<protein>
    <submittedName>
        <fullName evidence="3">Acyltransferase 3</fullName>
    </submittedName>
</protein>
<dbReference type="InterPro" id="IPR002656">
    <property type="entry name" value="Acyl_transf_3_dom"/>
</dbReference>
<keyword evidence="3" id="KW-0012">Acyltransferase</keyword>
<keyword evidence="1" id="KW-0472">Membrane</keyword>
<feature type="transmembrane region" description="Helical" evidence="1">
    <location>
        <begin position="45"/>
        <end position="67"/>
    </location>
</feature>
<dbReference type="GO" id="GO:0016747">
    <property type="term" value="F:acyltransferase activity, transferring groups other than amino-acyl groups"/>
    <property type="evidence" value="ECO:0007669"/>
    <property type="project" value="InterPro"/>
</dbReference>
<keyword evidence="1" id="KW-0812">Transmembrane</keyword>
<comment type="caution">
    <text evidence="3">The sequence shown here is derived from an EMBL/GenBank/DDBJ whole genome shotgun (WGS) entry which is preliminary data.</text>
</comment>
<gene>
    <name evidence="3" type="ORF">QBC40DRAFT_289645</name>
</gene>
<reference evidence="3" key="1">
    <citation type="journal article" date="2023" name="Mol. Phylogenet. Evol.">
        <title>Genome-scale phylogeny and comparative genomics of the fungal order Sordariales.</title>
        <authorList>
            <person name="Hensen N."/>
            <person name="Bonometti L."/>
            <person name="Westerberg I."/>
            <person name="Brannstrom I.O."/>
            <person name="Guillou S."/>
            <person name="Cros-Aarteil S."/>
            <person name="Calhoun S."/>
            <person name="Haridas S."/>
            <person name="Kuo A."/>
            <person name="Mondo S."/>
            <person name="Pangilinan J."/>
            <person name="Riley R."/>
            <person name="LaButti K."/>
            <person name="Andreopoulos B."/>
            <person name="Lipzen A."/>
            <person name="Chen C."/>
            <person name="Yan M."/>
            <person name="Daum C."/>
            <person name="Ng V."/>
            <person name="Clum A."/>
            <person name="Steindorff A."/>
            <person name="Ohm R.A."/>
            <person name="Martin F."/>
            <person name="Silar P."/>
            <person name="Natvig D.O."/>
            <person name="Lalanne C."/>
            <person name="Gautier V."/>
            <person name="Ament-Velasquez S.L."/>
            <person name="Kruys A."/>
            <person name="Hutchinson M.I."/>
            <person name="Powell A.J."/>
            <person name="Barry K."/>
            <person name="Miller A.N."/>
            <person name="Grigoriev I.V."/>
            <person name="Debuchy R."/>
            <person name="Gladieux P."/>
            <person name="Hiltunen Thoren M."/>
            <person name="Johannesson H."/>
        </authorList>
    </citation>
    <scope>NUCLEOTIDE SEQUENCE</scope>
    <source>
        <strain evidence="3">CBS 315.58</strain>
    </source>
</reference>
<sequence>MVAVFFVISGYALSLKPLTLLSAHNFTGFSSTLSSLIFRRGMRLFLPPALSTLFIVVLVRLGCYSATDEFAHDFTYVRNVQETHYAALNTTSQQLGDWAVGVGGFIHVWDWEVFGGLTRMDVHLWTIPVEFRASMILFLVLIGTARVKRRVRWWLVGGVGMGYCFGSGRWEMMLFLWGMGLAEFDVYQGREQHKRSGLWGWTGLSLLGLFFMSQPDQGSETTPGWVVLTGMIPGWWVEEERYRYYQSLGAALFVLAVGRSKGWQGVFTWGPVQYLGRISYALYLMHGPVLHTFGYAVERFVWTRITGVETEGMYNLGFGLAALVIVPAVIWVSDVFWRGVDAPVVRFARWVEGVCSAREWGHRGAGWA</sequence>